<dbReference type="InterPro" id="IPR013901">
    <property type="entry name" value="Anthrone_oxy"/>
</dbReference>
<dbReference type="Proteomes" id="UP000001219">
    <property type="component" value="Chromosome"/>
</dbReference>
<feature type="transmembrane region" description="Helical" evidence="1">
    <location>
        <begin position="83"/>
        <end position="102"/>
    </location>
</feature>
<dbReference type="STRING" id="526226.Gbro_0853"/>
<keyword evidence="1" id="KW-1133">Transmembrane helix</keyword>
<accession>D0L3G7</accession>
<feature type="transmembrane region" description="Helical" evidence="1">
    <location>
        <begin position="51"/>
        <end position="76"/>
    </location>
</feature>
<gene>
    <name evidence="2" type="ordered locus">Gbro_0853</name>
</gene>
<evidence type="ECO:0000313" key="3">
    <source>
        <dbReference type="Proteomes" id="UP000001219"/>
    </source>
</evidence>
<dbReference type="eggNOG" id="COG5500">
    <property type="taxonomic scope" value="Bacteria"/>
</dbReference>
<sequence length="158" mass="16642">MNGLKDTLLTLTVVTTGLSAGLLAAFAYAVMPGLDRAGPSVAVPAMQRINVAILNPLFAVIFVGGVVFGVLSLWAFWRDDLRWWIVAAVILVVIGLVITGIANVPANNRLDAAGDVHGPDAARAWSDFYGNWVRWNVVRAVATAAGCATLVVGVLSTR</sequence>
<feature type="transmembrane region" description="Helical" evidence="1">
    <location>
        <begin position="7"/>
        <end position="31"/>
    </location>
</feature>
<evidence type="ECO:0000313" key="2">
    <source>
        <dbReference type="EMBL" id="ACY20166.1"/>
    </source>
</evidence>
<evidence type="ECO:0008006" key="4">
    <source>
        <dbReference type="Google" id="ProtNLM"/>
    </source>
</evidence>
<proteinExistence type="predicted"/>
<dbReference type="RefSeq" id="WP_012832746.1">
    <property type="nucleotide sequence ID" value="NC_013441.1"/>
</dbReference>
<keyword evidence="1" id="KW-0812">Transmembrane</keyword>
<organism evidence="2 3">
    <name type="scientific">Gordonia bronchialis (strain ATCC 25592 / DSM 43247 / BCRC 13721 / JCM 3198 / KCTC 3076 / NBRC 16047 / NCTC 10667)</name>
    <name type="common">Rhodococcus bronchialis</name>
    <dbReference type="NCBI Taxonomy" id="526226"/>
    <lineage>
        <taxon>Bacteria</taxon>
        <taxon>Bacillati</taxon>
        <taxon>Actinomycetota</taxon>
        <taxon>Actinomycetes</taxon>
        <taxon>Mycobacteriales</taxon>
        <taxon>Gordoniaceae</taxon>
        <taxon>Gordonia</taxon>
    </lineage>
</organism>
<name>D0L3G7_GORB4</name>
<reference evidence="2 3" key="2">
    <citation type="journal article" date="2010" name="Stand. Genomic Sci.">
        <title>Complete genome sequence of Gordonia bronchialis type strain (3410).</title>
        <authorList>
            <person name="Ivanova N."/>
            <person name="Sikorski J."/>
            <person name="Jando M."/>
            <person name="Lapidus A."/>
            <person name="Nolan M."/>
            <person name="Lucas S."/>
            <person name="Del Rio T.G."/>
            <person name="Tice H."/>
            <person name="Copeland A."/>
            <person name="Cheng J.F."/>
            <person name="Chen F."/>
            <person name="Bruce D."/>
            <person name="Goodwin L."/>
            <person name="Pitluck S."/>
            <person name="Mavromatis K."/>
            <person name="Ovchinnikova G."/>
            <person name="Pati A."/>
            <person name="Chen A."/>
            <person name="Palaniappan K."/>
            <person name="Land M."/>
            <person name="Hauser L."/>
            <person name="Chang Y.J."/>
            <person name="Jeffries C.D."/>
            <person name="Chain P."/>
            <person name="Saunders E."/>
            <person name="Han C."/>
            <person name="Detter J.C."/>
            <person name="Brettin T."/>
            <person name="Rohde M."/>
            <person name="Goker M."/>
            <person name="Bristow J."/>
            <person name="Eisen J.A."/>
            <person name="Markowitz V."/>
            <person name="Hugenholtz P."/>
            <person name="Klenk H.P."/>
            <person name="Kyrpides N.C."/>
        </authorList>
    </citation>
    <scope>NUCLEOTIDE SEQUENCE [LARGE SCALE GENOMIC DNA]</scope>
    <source>
        <strain evidence="3">ATCC 25592 / DSM 43247 / BCRC 13721 / JCM 3198 / KCTC 3076 / NBRC 16047 / NCTC 10667</strain>
    </source>
</reference>
<feature type="transmembrane region" description="Helical" evidence="1">
    <location>
        <begin position="137"/>
        <end position="155"/>
    </location>
</feature>
<dbReference type="OrthoDB" id="428263at2"/>
<protein>
    <recommendedName>
        <fullName evidence="4">DUF1772 domain-containing protein</fullName>
    </recommendedName>
</protein>
<keyword evidence="1" id="KW-0472">Membrane</keyword>
<dbReference type="AlphaFoldDB" id="D0L3G7"/>
<keyword evidence="3" id="KW-1185">Reference proteome</keyword>
<dbReference type="EMBL" id="CP001802">
    <property type="protein sequence ID" value="ACY20166.1"/>
    <property type="molecule type" value="Genomic_DNA"/>
</dbReference>
<dbReference type="KEGG" id="gbr:Gbro_0853"/>
<dbReference type="Pfam" id="PF08592">
    <property type="entry name" value="Anthrone_oxy"/>
    <property type="match status" value="1"/>
</dbReference>
<reference evidence="3" key="1">
    <citation type="submission" date="2009-10" db="EMBL/GenBank/DDBJ databases">
        <title>The complete chromosome of Gordonia bronchialis DSM 43247.</title>
        <authorList>
            <consortium name="US DOE Joint Genome Institute (JGI-PGF)"/>
            <person name="Lucas S."/>
            <person name="Copeland A."/>
            <person name="Lapidus A."/>
            <person name="Glavina del Rio T."/>
            <person name="Dalin E."/>
            <person name="Tice H."/>
            <person name="Bruce D."/>
            <person name="Goodwin L."/>
            <person name="Pitluck S."/>
            <person name="Kyrpides N."/>
            <person name="Mavromatis K."/>
            <person name="Ivanova N."/>
            <person name="Ovchinnikova G."/>
            <person name="Saunders E."/>
            <person name="Brettin T."/>
            <person name="Detter J.C."/>
            <person name="Han C."/>
            <person name="Larimer F."/>
            <person name="Land M."/>
            <person name="Hauser L."/>
            <person name="Markowitz V."/>
            <person name="Cheng J.-F."/>
            <person name="Hugenholtz P."/>
            <person name="Woyke T."/>
            <person name="Wu D."/>
            <person name="Jando M."/>
            <person name="Schneider S."/>
            <person name="Goeker M."/>
            <person name="Klenk H.-P."/>
            <person name="Eisen J.A."/>
        </authorList>
    </citation>
    <scope>NUCLEOTIDE SEQUENCE [LARGE SCALE GENOMIC DNA]</scope>
    <source>
        <strain evidence="3">ATCC 25592 / DSM 43247 / BCRC 13721 / JCM 3198 / KCTC 3076 / NBRC 16047 / NCTC 10667</strain>
    </source>
</reference>
<evidence type="ECO:0000256" key="1">
    <source>
        <dbReference type="SAM" id="Phobius"/>
    </source>
</evidence>
<dbReference type="HOGENOM" id="CLU_111152_0_2_11"/>